<accession>A0A2V1GU63</accession>
<dbReference type="OrthoDB" id="8909229at2"/>
<dbReference type="GO" id="GO:0003774">
    <property type="term" value="F:cytoskeletal motor activity"/>
    <property type="evidence" value="ECO:0007669"/>
    <property type="project" value="InterPro"/>
</dbReference>
<evidence type="ECO:0000256" key="1">
    <source>
        <dbReference type="ARBA" id="ARBA00004117"/>
    </source>
</evidence>
<keyword evidence="6" id="KW-0969">Cilium</keyword>
<dbReference type="PANTHER" id="PTHR34653:SF1">
    <property type="entry name" value="FLAGELLAR HOOK-BASAL BODY COMPLEX PROTEIN FLIE"/>
    <property type="match status" value="1"/>
</dbReference>
<evidence type="ECO:0000256" key="4">
    <source>
        <dbReference type="ARBA" id="ARBA00023143"/>
    </source>
</evidence>
<dbReference type="PRINTS" id="PR01006">
    <property type="entry name" value="FLGHOOKFLIE"/>
</dbReference>
<proteinExistence type="inferred from homology"/>
<protein>
    <recommendedName>
        <fullName evidence="3 5">Flagellar hook-basal body complex protein FliE</fullName>
    </recommendedName>
</protein>
<dbReference type="NCBIfam" id="TIGR00205">
    <property type="entry name" value="fliE"/>
    <property type="match status" value="1"/>
</dbReference>
<evidence type="ECO:0000256" key="2">
    <source>
        <dbReference type="ARBA" id="ARBA00009272"/>
    </source>
</evidence>
<keyword evidence="7" id="KW-1185">Reference proteome</keyword>
<dbReference type="AlphaFoldDB" id="A0A2V1GU63"/>
<evidence type="ECO:0000256" key="3">
    <source>
        <dbReference type="ARBA" id="ARBA00018024"/>
    </source>
</evidence>
<dbReference type="GO" id="GO:0005198">
    <property type="term" value="F:structural molecule activity"/>
    <property type="evidence" value="ECO:0007669"/>
    <property type="project" value="UniProtKB-UniRule"/>
</dbReference>
<reference evidence="6 7" key="1">
    <citation type="submission" date="2018-04" db="EMBL/GenBank/DDBJ databases">
        <title>Thalassorhabdus spongiae gen. nov., sp. nov., isolated from a marine sponge in South-West Iceland.</title>
        <authorList>
            <person name="Knobloch S."/>
            <person name="Daussin A."/>
            <person name="Johannsson R."/>
            <person name="Marteinsson V.T."/>
        </authorList>
    </citation>
    <scope>NUCLEOTIDE SEQUENCE [LARGE SCALE GENOMIC DNA]</scope>
    <source>
        <strain evidence="6 7">Hp12</strain>
    </source>
</reference>
<keyword evidence="6" id="KW-0966">Cell projection</keyword>
<evidence type="ECO:0000256" key="5">
    <source>
        <dbReference type="HAMAP-Rule" id="MF_00724"/>
    </source>
</evidence>
<comment type="caution">
    <text evidence="6">The sequence shown here is derived from an EMBL/GenBank/DDBJ whole genome shotgun (WGS) entry which is preliminary data.</text>
</comment>
<evidence type="ECO:0000313" key="6">
    <source>
        <dbReference type="EMBL" id="PVZ66811.1"/>
    </source>
</evidence>
<dbReference type="GO" id="GO:0009425">
    <property type="term" value="C:bacterial-type flagellum basal body"/>
    <property type="evidence" value="ECO:0007669"/>
    <property type="project" value="UniProtKB-SubCell"/>
</dbReference>
<dbReference type="GO" id="GO:0071973">
    <property type="term" value="P:bacterial-type flagellum-dependent cell motility"/>
    <property type="evidence" value="ECO:0007669"/>
    <property type="project" value="InterPro"/>
</dbReference>
<name>A0A2V1GU63_9GAMM</name>
<organism evidence="6 7">
    <name type="scientific">Pelagibaculum spongiae</name>
    <dbReference type="NCBI Taxonomy" id="2080658"/>
    <lineage>
        <taxon>Bacteria</taxon>
        <taxon>Pseudomonadati</taxon>
        <taxon>Pseudomonadota</taxon>
        <taxon>Gammaproteobacteria</taxon>
        <taxon>Oceanospirillales</taxon>
        <taxon>Pelagibaculum</taxon>
    </lineage>
</organism>
<dbReference type="HAMAP" id="MF_00724">
    <property type="entry name" value="FliE"/>
    <property type="match status" value="1"/>
</dbReference>
<comment type="similarity">
    <text evidence="2 5">Belongs to the FliE family.</text>
</comment>
<dbReference type="EMBL" id="QDDL01000007">
    <property type="protein sequence ID" value="PVZ66811.1"/>
    <property type="molecule type" value="Genomic_DNA"/>
</dbReference>
<keyword evidence="4 5" id="KW-0975">Bacterial flagellum</keyword>
<dbReference type="PANTHER" id="PTHR34653">
    <property type="match status" value="1"/>
</dbReference>
<dbReference type="InterPro" id="IPR001624">
    <property type="entry name" value="FliE"/>
</dbReference>
<keyword evidence="6" id="KW-0282">Flagellum</keyword>
<evidence type="ECO:0000313" key="7">
    <source>
        <dbReference type="Proteomes" id="UP000244906"/>
    </source>
</evidence>
<sequence length="88" mass="9788">MGLQGLTGQAPAIQKADFSQLFSRAINNVNDIQKHSNMTATRYEQGDPSIDIGRVMLESQKSSLAFETTLQVRNRLVSAYQDIMNMPV</sequence>
<comment type="subcellular location">
    <subcellularLocation>
        <location evidence="1 5">Bacterial flagellum basal body</location>
    </subcellularLocation>
</comment>
<dbReference type="Proteomes" id="UP000244906">
    <property type="component" value="Unassembled WGS sequence"/>
</dbReference>
<gene>
    <name evidence="5" type="primary">fliE</name>
    <name evidence="6" type="ORF">DC094_15770</name>
</gene>
<dbReference type="Pfam" id="PF02049">
    <property type="entry name" value="FliE"/>
    <property type="match status" value="1"/>
</dbReference>